<accession>A0A8T1H529</accession>
<reference evidence="2" key="1">
    <citation type="submission" date="2018-05" db="EMBL/GenBank/DDBJ databases">
        <title>Effector identification in a new, highly contiguous assembly of the strawberry crown rot pathogen Phytophthora cactorum.</title>
        <authorList>
            <person name="Armitage A.D."/>
            <person name="Nellist C.F."/>
            <person name="Bates H."/>
            <person name="Vickerstaff R.J."/>
            <person name="Harrison R.J."/>
        </authorList>
    </citation>
    <scope>NUCLEOTIDE SEQUENCE</scope>
    <source>
        <strain evidence="2">P421</strain>
    </source>
</reference>
<dbReference type="EMBL" id="RCMV01001800">
    <property type="protein sequence ID" value="KAG3206713.1"/>
    <property type="molecule type" value="Genomic_DNA"/>
</dbReference>
<organism evidence="2 3">
    <name type="scientific">Phytophthora cactorum</name>
    <dbReference type="NCBI Taxonomy" id="29920"/>
    <lineage>
        <taxon>Eukaryota</taxon>
        <taxon>Sar</taxon>
        <taxon>Stramenopiles</taxon>
        <taxon>Oomycota</taxon>
        <taxon>Peronosporomycetes</taxon>
        <taxon>Peronosporales</taxon>
        <taxon>Peronosporaceae</taxon>
        <taxon>Phytophthora</taxon>
    </lineage>
</organism>
<evidence type="ECO:0000313" key="2">
    <source>
        <dbReference type="EMBL" id="KAG3206713.1"/>
    </source>
</evidence>
<gene>
    <name evidence="2" type="ORF">PC129_g21675</name>
</gene>
<comment type="caution">
    <text evidence="2">The sequence shown here is derived from an EMBL/GenBank/DDBJ whole genome shotgun (WGS) entry which is preliminary data.</text>
</comment>
<dbReference type="AlphaFoldDB" id="A0A8T1H529"/>
<protein>
    <submittedName>
        <fullName evidence="2">Uncharacterized protein</fullName>
    </submittedName>
</protein>
<sequence>MAVAQAAVNATLDGPSSALEPLTASVKRGIKYADLLHLEDQLREESPHKEWICRKYSPHTVTRQNRVVETYKERPLSIEACLDEILARKIELHGDPSILLRLWGRHYSAFLHSGTHATLPDLDEGEAADDTSKGTTVKDESGTTLEKSTIECSSNSQSLSEDVSMEGPWDPTTWNGNVAELWQRMEGFSMHHELKREI</sequence>
<feature type="compositionally biased region" description="Polar residues" evidence="1">
    <location>
        <begin position="142"/>
        <end position="161"/>
    </location>
</feature>
<feature type="region of interest" description="Disordered" evidence="1">
    <location>
        <begin position="118"/>
        <end position="167"/>
    </location>
</feature>
<proteinExistence type="predicted"/>
<dbReference type="Proteomes" id="UP000760860">
    <property type="component" value="Unassembled WGS sequence"/>
</dbReference>
<evidence type="ECO:0000313" key="3">
    <source>
        <dbReference type="Proteomes" id="UP000760860"/>
    </source>
</evidence>
<feature type="compositionally biased region" description="Basic and acidic residues" evidence="1">
    <location>
        <begin position="130"/>
        <end position="141"/>
    </location>
</feature>
<name>A0A8T1H529_9STRA</name>
<evidence type="ECO:0000256" key="1">
    <source>
        <dbReference type="SAM" id="MobiDB-lite"/>
    </source>
</evidence>